<proteinExistence type="inferred from homology"/>
<dbReference type="InterPro" id="IPR050921">
    <property type="entry name" value="T4SS_GSP_E_ATPase"/>
</dbReference>
<dbReference type="GO" id="GO:0005524">
    <property type="term" value="F:ATP binding"/>
    <property type="evidence" value="ECO:0007669"/>
    <property type="project" value="InterPro"/>
</dbReference>
<protein>
    <submittedName>
        <fullName evidence="3">Pili biogenesis ATPase</fullName>
    </submittedName>
</protein>
<dbReference type="InterPro" id="IPR001482">
    <property type="entry name" value="T2SS/T4SS_dom"/>
</dbReference>
<evidence type="ECO:0000259" key="2">
    <source>
        <dbReference type="PROSITE" id="PS00662"/>
    </source>
</evidence>
<name>A2SMC6_METPP</name>
<dbReference type="NCBIfam" id="TIGR01420">
    <property type="entry name" value="pilT_fam"/>
    <property type="match status" value="1"/>
</dbReference>
<dbReference type="STRING" id="420662.Mpe_A3762"/>
<dbReference type="eggNOG" id="COG5008">
    <property type="taxonomic scope" value="Bacteria"/>
</dbReference>
<dbReference type="InterPro" id="IPR006321">
    <property type="entry name" value="PilT/PilU"/>
</dbReference>
<evidence type="ECO:0000256" key="1">
    <source>
        <dbReference type="ARBA" id="ARBA00006611"/>
    </source>
</evidence>
<dbReference type="Proteomes" id="UP000000366">
    <property type="component" value="Chromosome"/>
</dbReference>
<dbReference type="PROSITE" id="PS00662">
    <property type="entry name" value="T2SP_E"/>
    <property type="match status" value="1"/>
</dbReference>
<organism evidence="3 4">
    <name type="scientific">Methylibium petroleiphilum (strain ATCC BAA-1232 / LMG 22953 / PM1)</name>
    <dbReference type="NCBI Taxonomy" id="420662"/>
    <lineage>
        <taxon>Bacteria</taxon>
        <taxon>Pseudomonadati</taxon>
        <taxon>Pseudomonadota</taxon>
        <taxon>Betaproteobacteria</taxon>
        <taxon>Burkholderiales</taxon>
        <taxon>Sphaerotilaceae</taxon>
        <taxon>Methylibium</taxon>
    </lineage>
</organism>
<dbReference type="FunFam" id="3.40.50.300:FF:001116">
    <property type="entry name" value="Type IV pili twitching motility protein PilT"/>
    <property type="match status" value="1"/>
</dbReference>
<keyword evidence="4" id="KW-1185">Reference proteome</keyword>
<dbReference type="Pfam" id="PF00437">
    <property type="entry name" value="T2SSE"/>
    <property type="match status" value="1"/>
</dbReference>
<dbReference type="EMBL" id="CP000555">
    <property type="protein sequence ID" value="ABM96715.1"/>
    <property type="molecule type" value="Genomic_DNA"/>
</dbReference>
<sequence>MERDQASKFVNDLLRLLVARNGSDLFLTADFPPAVKVDGRVTKVSPQPLTPQHTMALARSIMNDKQAAEFERTKECNFAIAPTGIGRFRVNAFVQQGCVGLVLRTIPQTLPTIDSLGLPQVLKDVASTKRGLVIFVGATGSGKSTSLAAMVDYRNENSYGHIITIEDPVEFVHPHKNCIVTQREVGIDTDDWAPALKNTLRQAPDVILMGEIRDRETMEHAVAFAETGHLCMATLHANSANQALDRIINFFPEERRAQLLMDLSLNLKALVSQRLLARQEGRGRVAAIEILLNTPLISDLIFKGEVAEIKEIMKKSRELGMQTFDQSLFDLYEGQLVTYEDALRNADSVNDLRLQIKLNSNRARNSDLASGTEHLTIV</sequence>
<accession>A2SMC6</accession>
<dbReference type="Gene3D" id="3.40.50.300">
    <property type="entry name" value="P-loop containing nucleotide triphosphate hydrolases"/>
    <property type="match status" value="1"/>
</dbReference>
<dbReference type="KEGG" id="mpt:Mpe_A3762"/>
<evidence type="ECO:0000313" key="4">
    <source>
        <dbReference type="Proteomes" id="UP000000366"/>
    </source>
</evidence>
<dbReference type="RefSeq" id="WP_011831335.1">
    <property type="nucleotide sequence ID" value="NC_008825.1"/>
</dbReference>
<dbReference type="AlphaFoldDB" id="A2SMC6"/>
<dbReference type="HOGENOM" id="CLU_013446_4_0_4"/>
<dbReference type="CDD" id="cd01131">
    <property type="entry name" value="PilT"/>
    <property type="match status" value="1"/>
</dbReference>
<dbReference type="InterPro" id="IPR027417">
    <property type="entry name" value="P-loop_NTPase"/>
</dbReference>
<feature type="domain" description="Bacterial type II secretion system protein E" evidence="2">
    <location>
        <begin position="200"/>
        <end position="214"/>
    </location>
</feature>
<dbReference type="PANTHER" id="PTHR30486:SF12">
    <property type="entry name" value="TYPE IV PILUS ATPASE PILU"/>
    <property type="match status" value="1"/>
</dbReference>
<comment type="similarity">
    <text evidence="1">Belongs to the GSP E family.</text>
</comment>
<dbReference type="GO" id="GO:0016887">
    <property type="term" value="F:ATP hydrolysis activity"/>
    <property type="evidence" value="ECO:0007669"/>
    <property type="project" value="InterPro"/>
</dbReference>
<gene>
    <name evidence="3" type="primary">pilU</name>
    <name evidence="3" type="ordered locus">Mpe_A3762</name>
</gene>
<dbReference type="Gene3D" id="3.30.450.90">
    <property type="match status" value="1"/>
</dbReference>
<dbReference type="SUPFAM" id="SSF52540">
    <property type="entry name" value="P-loop containing nucleoside triphosphate hydrolases"/>
    <property type="match status" value="1"/>
</dbReference>
<evidence type="ECO:0000313" key="3">
    <source>
        <dbReference type="EMBL" id="ABM96715.1"/>
    </source>
</evidence>
<reference evidence="3 4" key="1">
    <citation type="journal article" date="2007" name="J. Bacteriol.">
        <title>Whole-genome analysis of the methyl tert-butyl ether-degrading beta-proteobacterium Methylibium petroleiphilum PM1.</title>
        <authorList>
            <person name="Kane S.R."/>
            <person name="Chakicherla A.Y."/>
            <person name="Chain P.S.G."/>
            <person name="Schmidt R."/>
            <person name="Shin M.W."/>
            <person name="Legler T.C."/>
            <person name="Scow K.M."/>
            <person name="Larimer F.W."/>
            <person name="Lucas S.M."/>
            <person name="Richardson P.M."/>
            <person name="Hristova K.R."/>
        </authorList>
    </citation>
    <scope>NUCLEOTIDE SEQUENCE [LARGE SCALE GENOMIC DNA]</scope>
    <source>
        <strain evidence="4">ATCC BAA-1232 / LMG 22953 / PM1</strain>
    </source>
</reference>
<dbReference type="PANTHER" id="PTHR30486">
    <property type="entry name" value="TWITCHING MOTILITY PROTEIN PILT"/>
    <property type="match status" value="1"/>
</dbReference>